<evidence type="ECO:0000313" key="1">
    <source>
        <dbReference type="EMBL" id="MDL0089003.1"/>
    </source>
</evidence>
<proteinExistence type="predicted"/>
<name>A0ABT7HRG3_9BACT</name>
<sequence length="178" mass="20842">MKILVKNYLDLDKTQSDEILKIRNLKHIVNASLNQNEITKSQHENFIISLKNSKNSHYFAIFSDDEIIGGVHFVLKNEPTWGLFFKPNTNAILISAITLKFLEFCFKRCEILNASVKKQNENALKFDKNFGFKITSNDDNFYHLSQRKDEFHYHLKTELMQKIAKIADEFMISFDDLS</sequence>
<dbReference type="Gene3D" id="3.40.630.30">
    <property type="match status" value="1"/>
</dbReference>
<reference evidence="1" key="2">
    <citation type="journal article" date="2023" name="Microorganisms">
        <title>Isolation and Genomic Characteristics of Cat-Borne Campylobacter felis sp. nov. and Sheep-Borne Campylobacter ovis sp. nov.</title>
        <authorList>
            <person name="Wang H."/>
            <person name="Li Y."/>
            <person name="Gu Y."/>
            <person name="Zhou G."/>
            <person name="Chen X."/>
            <person name="Zhang X."/>
            <person name="Shao Z."/>
            <person name="Zhang J."/>
            <person name="Zhang M."/>
        </authorList>
    </citation>
    <scope>NUCLEOTIDE SEQUENCE</scope>
    <source>
        <strain evidence="1">PS10</strain>
    </source>
</reference>
<dbReference type="Pfam" id="PF13420">
    <property type="entry name" value="Acetyltransf_4"/>
    <property type="match status" value="1"/>
</dbReference>
<protein>
    <submittedName>
        <fullName evidence="1">GNAT family N-acetyltransferase</fullName>
    </submittedName>
</protein>
<dbReference type="RefSeq" id="WP_284937661.1">
    <property type="nucleotide sequence ID" value="NZ_JANURM010000006.1"/>
</dbReference>
<dbReference type="InterPro" id="IPR016181">
    <property type="entry name" value="Acyl_CoA_acyltransferase"/>
</dbReference>
<organism evidence="1 2">
    <name type="scientific">Campylobacter gastrosuis</name>
    <dbReference type="NCBI Taxonomy" id="2974576"/>
    <lineage>
        <taxon>Bacteria</taxon>
        <taxon>Pseudomonadati</taxon>
        <taxon>Campylobacterota</taxon>
        <taxon>Epsilonproteobacteria</taxon>
        <taxon>Campylobacterales</taxon>
        <taxon>Campylobacteraceae</taxon>
        <taxon>Campylobacter</taxon>
    </lineage>
</organism>
<dbReference type="EMBL" id="JANURM010000006">
    <property type="protein sequence ID" value="MDL0089003.1"/>
    <property type="molecule type" value="Genomic_DNA"/>
</dbReference>
<accession>A0ABT7HRG3</accession>
<reference evidence="1" key="1">
    <citation type="submission" date="2022-08" db="EMBL/GenBank/DDBJ databases">
        <authorList>
            <person name="Wang H."/>
        </authorList>
    </citation>
    <scope>NUCLEOTIDE SEQUENCE</scope>
    <source>
        <strain evidence="1">PS10</strain>
    </source>
</reference>
<keyword evidence="2" id="KW-1185">Reference proteome</keyword>
<evidence type="ECO:0000313" key="2">
    <source>
        <dbReference type="Proteomes" id="UP001173801"/>
    </source>
</evidence>
<gene>
    <name evidence="1" type="ORF">NYG85_06395</name>
</gene>
<dbReference type="Proteomes" id="UP001173801">
    <property type="component" value="Unassembled WGS sequence"/>
</dbReference>
<comment type="caution">
    <text evidence="1">The sequence shown here is derived from an EMBL/GenBank/DDBJ whole genome shotgun (WGS) entry which is preliminary data.</text>
</comment>
<dbReference type="SUPFAM" id="SSF55729">
    <property type="entry name" value="Acyl-CoA N-acyltransferases (Nat)"/>
    <property type="match status" value="1"/>
</dbReference>